<keyword evidence="1 3" id="KW-0808">Transferase</keyword>
<dbReference type="InterPro" id="IPR000182">
    <property type="entry name" value="GNAT_dom"/>
</dbReference>
<proteinExistence type="inferred from homology"/>
<accession>A0ABR8QMT6</accession>
<evidence type="ECO:0000256" key="3">
    <source>
        <dbReference type="HAMAP-Rule" id="MF_00824"/>
    </source>
</evidence>
<evidence type="ECO:0000256" key="2">
    <source>
        <dbReference type="ARBA" id="ARBA00023315"/>
    </source>
</evidence>
<dbReference type="PROSITE" id="PS51186">
    <property type="entry name" value="GNAT"/>
    <property type="match status" value="1"/>
</dbReference>
<feature type="domain" description="N-acetyltransferase" evidence="4">
    <location>
        <begin position="8"/>
        <end position="155"/>
    </location>
</feature>
<dbReference type="EC" id="2.3.1.-" evidence="3"/>
<dbReference type="SUPFAM" id="SSF55729">
    <property type="entry name" value="Acyl-CoA N-acyltransferases (Nat)"/>
    <property type="match status" value="1"/>
</dbReference>
<evidence type="ECO:0000313" key="5">
    <source>
        <dbReference type="EMBL" id="MBD7936831.1"/>
    </source>
</evidence>
<keyword evidence="6" id="KW-1185">Reference proteome</keyword>
<evidence type="ECO:0000313" key="6">
    <source>
        <dbReference type="Proteomes" id="UP000657931"/>
    </source>
</evidence>
<keyword evidence="2 3" id="KW-0012">Acyltransferase</keyword>
<organism evidence="5 6">
    <name type="scientific">Cytobacillus stercorigallinarum</name>
    <dbReference type="NCBI Taxonomy" id="2762240"/>
    <lineage>
        <taxon>Bacteria</taxon>
        <taxon>Bacillati</taxon>
        <taxon>Bacillota</taxon>
        <taxon>Bacilli</taxon>
        <taxon>Bacillales</taxon>
        <taxon>Bacillaceae</taxon>
        <taxon>Cytobacillus</taxon>
    </lineage>
</organism>
<protein>
    <recommendedName>
        <fullName evidence="3">Uncharacterized N-acetyltransferase H9655_07295</fullName>
        <ecNumber evidence="3">2.3.1.-</ecNumber>
    </recommendedName>
</protein>
<dbReference type="Gene3D" id="3.40.630.30">
    <property type="match status" value="1"/>
</dbReference>
<dbReference type="CDD" id="cd04301">
    <property type="entry name" value="NAT_SF"/>
    <property type="match status" value="1"/>
</dbReference>
<dbReference type="NCBIfam" id="NF010241">
    <property type="entry name" value="PRK13688.1"/>
    <property type="match status" value="1"/>
</dbReference>
<dbReference type="HAMAP" id="MF_00824">
    <property type="entry name" value="Acetyltransf_YlbP"/>
    <property type="match status" value="1"/>
</dbReference>
<name>A0ABR8QMT6_9BACI</name>
<comment type="caution">
    <text evidence="5">The sequence shown here is derived from an EMBL/GenBank/DDBJ whole genome shotgun (WGS) entry which is preliminary data.</text>
</comment>
<sequence length="161" mass="19073">MSYKVERLKVNYRTLEDFKKFKEYGLQELSMLEDLEGNIIENGSQSPFYGIYFGDLLVARMSLYKVEAKFDRYFQPSHDYLELWKLEVLKDYQSKGYGSALVNFAKSFNLPIKTNTRIKSKEFWEKMGFTSAQYDMDRDLGENPVLWFPEGMVKESLKEDE</sequence>
<dbReference type="Pfam" id="PF13508">
    <property type="entry name" value="Acetyltransf_7"/>
    <property type="match status" value="1"/>
</dbReference>
<reference evidence="5 6" key="1">
    <citation type="submission" date="2020-08" db="EMBL/GenBank/DDBJ databases">
        <title>A Genomic Blueprint of the Chicken Gut Microbiome.</title>
        <authorList>
            <person name="Gilroy R."/>
            <person name="Ravi A."/>
            <person name="Getino M."/>
            <person name="Pursley I."/>
            <person name="Horton D.L."/>
            <person name="Alikhan N.-F."/>
            <person name="Baker D."/>
            <person name="Gharbi K."/>
            <person name="Hall N."/>
            <person name="Watson M."/>
            <person name="Adriaenssens E.M."/>
            <person name="Foster-Nyarko E."/>
            <person name="Jarju S."/>
            <person name="Secka A."/>
            <person name="Antonio M."/>
            <person name="Oren A."/>
            <person name="Chaudhuri R."/>
            <person name="La Ragione R.M."/>
            <person name="Hildebrand F."/>
            <person name="Pallen M.J."/>
        </authorList>
    </citation>
    <scope>NUCLEOTIDE SEQUENCE [LARGE SCALE GENOMIC DNA]</scope>
    <source>
        <strain evidence="5 6">Sa5YUA1</strain>
    </source>
</reference>
<evidence type="ECO:0000256" key="1">
    <source>
        <dbReference type="ARBA" id="ARBA00022679"/>
    </source>
</evidence>
<dbReference type="InterPro" id="IPR016181">
    <property type="entry name" value="Acyl_CoA_acyltransferase"/>
</dbReference>
<gene>
    <name evidence="5" type="ORF">H9655_07295</name>
</gene>
<dbReference type="EMBL" id="JACSQT010000002">
    <property type="protein sequence ID" value="MBD7936831.1"/>
    <property type="molecule type" value="Genomic_DNA"/>
</dbReference>
<dbReference type="PIRSF" id="PIRSF037732">
    <property type="entry name" value="YlbP_prd"/>
    <property type="match status" value="1"/>
</dbReference>
<dbReference type="RefSeq" id="WP_191812414.1">
    <property type="nucleotide sequence ID" value="NZ_JACSQT010000002.1"/>
</dbReference>
<dbReference type="Proteomes" id="UP000657931">
    <property type="component" value="Unassembled WGS sequence"/>
</dbReference>
<dbReference type="InterPro" id="IPR017274">
    <property type="entry name" value="YlbP"/>
</dbReference>
<evidence type="ECO:0000259" key="4">
    <source>
        <dbReference type="PROSITE" id="PS51186"/>
    </source>
</evidence>